<keyword evidence="1" id="KW-0472">Membrane</keyword>
<evidence type="ECO:0000313" key="2">
    <source>
        <dbReference type="EMBL" id="OGM99745.1"/>
    </source>
</evidence>
<feature type="transmembrane region" description="Helical" evidence="1">
    <location>
        <begin position="38"/>
        <end position="57"/>
    </location>
</feature>
<evidence type="ECO:0000313" key="3">
    <source>
        <dbReference type="Proteomes" id="UP000177117"/>
    </source>
</evidence>
<dbReference type="Proteomes" id="UP000177117">
    <property type="component" value="Unassembled WGS sequence"/>
</dbReference>
<keyword evidence="1" id="KW-1133">Transmembrane helix</keyword>
<keyword evidence="1" id="KW-0812">Transmembrane</keyword>
<reference evidence="2 3" key="1">
    <citation type="journal article" date="2016" name="Nat. Commun.">
        <title>Thousands of microbial genomes shed light on interconnected biogeochemical processes in an aquifer system.</title>
        <authorList>
            <person name="Anantharaman K."/>
            <person name="Brown C.T."/>
            <person name="Hug L.A."/>
            <person name="Sharon I."/>
            <person name="Castelle C.J."/>
            <person name="Probst A.J."/>
            <person name="Thomas B.C."/>
            <person name="Singh A."/>
            <person name="Wilkins M.J."/>
            <person name="Karaoz U."/>
            <person name="Brodie E.L."/>
            <person name="Williams K.H."/>
            <person name="Hubbard S.S."/>
            <person name="Banfield J.F."/>
        </authorList>
    </citation>
    <scope>NUCLEOTIDE SEQUENCE [LARGE SCALE GENOMIC DNA]</scope>
</reference>
<feature type="transmembrane region" description="Helical" evidence="1">
    <location>
        <begin position="12"/>
        <end position="31"/>
    </location>
</feature>
<sequence>MSSIYHSEAFVYIVGSIWMVAVAWATILTVLSKKLSIVEKIVICFAISFSFYLAAFVDDSYYEDIFPNPDPEYALINPHRLIDTKQFCC</sequence>
<gene>
    <name evidence="2" type="ORF">A2650_04740</name>
</gene>
<comment type="caution">
    <text evidence="2">The sequence shown here is derived from an EMBL/GenBank/DDBJ whole genome shotgun (WGS) entry which is preliminary data.</text>
</comment>
<proteinExistence type="predicted"/>
<organism evidence="2 3">
    <name type="scientific">Candidatus Yanofskybacteria bacterium RIFCSPHIGHO2_01_FULL_41_53</name>
    <dbReference type="NCBI Taxonomy" id="1802663"/>
    <lineage>
        <taxon>Bacteria</taxon>
        <taxon>Candidatus Yanofskyibacteriota</taxon>
    </lineage>
</organism>
<protein>
    <submittedName>
        <fullName evidence="2">Uncharacterized protein</fullName>
    </submittedName>
</protein>
<accession>A0A1F8EI72</accession>
<name>A0A1F8EI72_9BACT</name>
<evidence type="ECO:0000256" key="1">
    <source>
        <dbReference type="SAM" id="Phobius"/>
    </source>
</evidence>
<dbReference type="AlphaFoldDB" id="A0A1F8EI72"/>
<dbReference type="EMBL" id="MGJD01000036">
    <property type="protein sequence ID" value="OGM99745.1"/>
    <property type="molecule type" value="Genomic_DNA"/>
</dbReference>